<accession>A0A1F6DVH7</accession>
<comment type="caution">
    <text evidence="1">The sequence shown here is derived from an EMBL/GenBank/DDBJ whole genome shotgun (WGS) entry which is preliminary data.</text>
</comment>
<reference evidence="1 2" key="1">
    <citation type="journal article" date="2016" name="Nat. Commun.">
        <title>Thousands of microbial genomes shed light on interconnected biogeochemical processes in an aquifer system.</title>
        <authorList>
            <person name="Anantharaman K."/>
            <person name="Brown C.T."/>
            <person name="Hug L.A."/>
            <person name="Sharon I."/>
            <person name="Castelle C.J."/>
            <person name="Probst A.J."/>
            <person name="Thomas B.C."/>
            <person name="Singh A."/>
            <person name="Wilkins M.J."/>
            <person name="Karaoz U."/>
            <person name="Brodie E.L."/>
            <person name="Williams K.H."/>
            <person name="Hubbard S.S."/>
            <person name="Banfield J.F."/>
        </authorList>
    </citation>
    <scope>NUCLEOTIDE SEQUENCE [LARGE SCALE GENOMIC DNA]</scope>
</reference>
<dbReference type="STRING" id="1798497.A3D71_03450"/>
<protein>
    <recommendedName>
        <fullName evidence="3">Blue (type 1) copper domain-containing protein</fullName>
    </recommendedName>
</protein>
<proteinExistence type="predicted"/>
<evidence type="ECO:0000313" key="1">
    <source>
        <dbReference type="EMBL" id="OGG65270.1"/>
    </source>
</evidence>
<evidence type="ECO:0008006" key="3">
    <source>
        <dbReference type="Google" id="ProtNLM"/>
    </source>
</evidence>
<evidence type="ECO:0000313" key="2">
    <source>
        <dbReference type="Proteomes" id="UP000177652"/>
    </source>
</evidence>
<dbReference type="EMBL" id="MFLK01000053">
    <property type="protein sequence ID" value="OGG65270.1"/>
    <property type="molecule type" value="Genomic_DNA"/>
</dbReference>
<dbReference type="InterPro" id="IPR008972">
    <property type="entry name" value="Cupredoxin"/>
</dbReference>
<dbReference type="Proteomes" id="UP000177652">
    <property type="component" value="Unassembled WGS sequence"/>
</dbReference>
<sequence>MLEEMSPQKLAIAVLAFIILASSVYFLANTKSPAPTAADAPNAALDTGNIPPLTDRMKSVLAKSHGFAALVSYTDRGFEPDTVTIKKGEAIRFTNNSSQNLLWVASVATGTAPGSIYPTGQQEPCGQSAFDSCATLEPHEFWEFTFDVAGAWSYADNLHKDRTGIVRVQ</sequence>
<gene>
    <name evidence="1" type="ORF">A3D71_03450</name>
</gene>
<organism evidence="1 2">
    <name type="scientific">Candidatus Kaiserbacteria bacterium RIFCSPHIGHO2_02_FULL_55_20</name>
    <dbReference type="NCBI Taxonomy" id="1798497"/>
    <lineage>
        <taxon>Bacteria</taxon>
        <taxon>Candidatus Kaiseribacteriota</taxon>
    </lineage>
</organism>
<dbReference type="SUPFAM" id="SSF49503">
    <property type="entry name" value="Cupredoxins"/>
    <property type="match status" value="1"/>
</dbReference>
<dbReference type="AlphaFoldDB" id="A0A1F6DVH7"/>
<name>A0A1F6DVH7_9BACT</name>
<dbReference type="Gene3D" id="2.60.40.420">
    <property type="entry name" value="Cupredoxins - blue copper proteins"/>
    <property type="match status" value="1"/>
</dbReference>